<evidence type="ECO:0000313" key="2">
    <source>
        <dbReference type="Proteomes" id="UP000599391"/>
    </source>
</evidence>
<organism evidence="1 2">
    <name type="scientific">Atlanticothrix silvestris CENA357</name>
    <dbReference type="NCBI Taxonomy" id="1725252"/>
    <lineage>
        <taxon>Bacteria</taxon>
        <taxon>Bacillati</taxon>
        <taxon>Cyanobacteriota</taxon>
        <taxon>Cyanophyceae</taxon>
        <taxon>Nostocales</taxon>
        <taxon>Nodulariaceae</taxon>
        <taxon>Atlanticothrix</taxon>
        <taxon>Atlanticothrix silvestris</taxon>
    </lineage>
</organism>
<accession>A0A8J7HF35</accession>
<sequence length="89" mass="10540">MEESSEFEQRACALSVMTILIAFHQKHYRNFKRFYLEHVEKQWECAFPGLPSYQRFVEWMPSVQAIACIDFEPKTSACNACQKDLRKLC</sequence>
<proteinExistence type="predicted"/>
<dbReference type="RefSeq" id="WP_214438205.1">
    <property type="nucleotide sequence ID" value="NZ_JAECZB010000007.1"/>
</dbReference>
<dbReference type="AlphaFoldDB" id="A0A8J7HF35"/>
<evidence type="ECO:0008006" key="3">
    <source>
        <dbReference type="Google" id="ProtNLM"/>
    </source>
</evidence>
<gene>
    <name evidence="1" type="ORF">I8751_05705</name>
</gene>
<dbReference type="EMBL" id="JAECZB010000007">
    <property type="protein sequence ID" value="MBH8551880.1"/>
    <property type="molecule type" value="Genomic_DNA"/>
</dbReference>
<reference evidence="1 2" key="1">
    <citation type="journal article" date="2021" name="Int. J. Syst. Evol. Microbiol.">
        <title>Amazonocrinis nigriterrae gen. nov., sp. nov., Atlanticothrix silvestris gen. nov., sp. nov. and Dendronalium phyllosphericum gen. nov., sp. nov., nostocacean cyanobacteria from Brazilian environments.</title>
        <authorList>
            <person name="Alvarenga D.O."/>
            <person name="Andreote A.P.D."/>
            <person name="Branco L.H.Z."/>
            <person name="Delbaje E."/>
            <person name="Cruz R.B."/>
            <person name="Varani A.M."/>
            <person name="Fiore M.F."/>
        </authorList>
    </citation>
    <scope>NUCLEOTIDE SEQUENCE [LARGE SCALE GENOMIC DNA]</scope>
    <source>
        <strain evidence="1 2">CENA357</strain>
    </source>
</reference>
<dbReference type="Proteomes" id="UP000599391">
    <property type="component" value="Unassembled WGS sequence"/>
</dbReference>
<name>A0A8J7HF35_9CYAN</name>
<protein>
    <recommendedName>
        <fullName evidence="3">Transposase</fullName>
    </recommendedName>
</protein>
<keyword evidence="2" id="KW-1185">Reference proteome</keyword>
<evidence type="ECO:0000313" key="1">
    <source>
        <dbReference type="EMBL" id="MBH8551880.1"/>
    </source>
</evidence>
<comment type="caution">
    <text evidence="1">The sequence shown here is derived from an EMBL/GenBank/DDBJ whole genome shotgun (WGS) entry which is preliminary data.</text>
</comment>